<organism evidence="1 2">
    <name type="scientific">Trametes sanguinea</name>
    <dbReference type="NCBI Taxonomy" id="158606"/>
    <lineage>
        <taxon>Eukaryota</taxon>
        <taxon>Fungi</taxon>
        <taxon>Dikarya</taxon>
        <taxon>Basidiomycota</taxon>
        <taxon>Agaricomycotina</taxon>
        <taxon>Agaricomycetes</taxon>
        <taxon>Polyporales</taxon>
        <taxon>Polyporaceae</taxon>
        <taxon>Trametes</taxon>
    </lineage>
</organism>
<keyword evidence="2" id="KW-1185">Reference proteome</keyword>
<evidence type="ECO:0000313" key="1">
    <source>
        <dbReference type="EMBL" id="KAJ3000601.1"/>
    </source>
</evidence>
<comment type="caution">
    <text evidence="1">The sequence shown here is derived from an EMBL/GenBank/DDBJ whole genome shotgun (WGS) entry which is preliminary data.</text>
</comment>
<protein>
    <submittedName>
        <fullName evidence="1">Uncharacterized protein</fullName>
    </submittedName>
</protein>
<sequence length="361" mass="39415">MATSAAGGGAAAVDFAVRRSAERKQDQSDGRWGMGEGKNKVKFDRADDSASMLTKLQRSPHIAFAGHDGSWITHVATNPRCLAAYNQDYAAIEQNLLTVDLEAPPVPFQGDFFGEYGPQDFPEQDMDMEDVLPILPGDTDMTTDSQDEPYDPTRASTVPEVPLNVAAVPPANVPGPPTTKTVVVPYPDPSAGSAVQCETSPLTPLMTYDNYQTALGGTPSNPYAPFTSETDWLVARWAKLRGPGSTSFTELVTIPGIVQKLALSYKNSRELNNIIDKLPAGRPPFEREEISIAGDTFEVFLRDILACIRALLGDPEFTPILLLVPERHYTDESKTVQVYFDMNTGKWWWATQVRTDLGASA</sequence>
<accession>A0ACC1PT06</accession>
<dbReference type="Proteomes" id="UP001144978">
    <property type="component" value="Unassembled WGS sequence"/>
</dbReference>
<proteinExistence type="predicted"/>
<gene>
    <name evidence="1" type="ORF">NUW54_g6755</name>
</gene>
<dbReference type="EMBL" id="JANSHE010001843">
    <property type="protein sequence ID" value="KAJ3000601.1"/>
    <property type="molecule type" value="Genomic_DNA"/>
</dbReference>
<evidence type="ECO:0000313" key="2">
    <source>
        <dbReference type="Proteomes" id="UP001144978"/>
    </source>
</evidence>
<reference evidence="1" key="1">
    <citation type="submission" date="2022-08" db="EMBL/GenBank/DDBJ databases">
        <title>Genome Sequence of Pycnoporus sanguineus.</title>
        <authorList>
            <person name="Buettner E."/>
        </authorList>
    </citation>
    <scope>NUCLEOTIDE SEQUENCE</scope>
    <source>
        <strain evidence="1">CG-C14</strain>
    </source>
</reference>
<name>A0ACC1PT06_9APHY</name>